<name>M9RMS0_9RHOB</name>
<evidence type="ECO:0000313" key="1">
    <source>
        <dbReference type="EMBL" id="AGI73899.1"/>
    </source>
</evidence>
<dbReference type="Proteomes" id="UP000004688">
    <property type="component" value="Chromosome"/>
</dbReference>
<dbReference type="EMBL" id="CP003742">
    <property type="protein sequence ID" value="AGI73899.1"/>
    <property type="molecule type" value="Genomic_DNA"/>
</dbReference>
<dbReference type="HOGENOM" id="CLU_1729525_0_0_5"/>
<sequence>MQAIDAEPDIRQDAVRLDEKLTLQQIRFVAEKLQDLVNKYTLSSRDERMRPTEWLEWDAFIQAAYACGFVCSDAGQDMGDAAQTPVPDVISRLQQDPRCVEDLTLRELRRILHYIIRSERWGDAGANTGGGAVWGLISSRLGGAIASRLGA</sequence>
<organism evidence="1 2">
    <name type="scientific">Octadecabacter arcticus 238</name>
    <dbReference type="NCBI Taxonomy" id="391616"/>
    <lineage>
        <taxon>Bacteria</taxon>
        <taxon>Pseudomonadati</taxon>
        <taxon>Pseudomonadota</taxon>
        <taxon>Alphaproteobacteria</taxon>
        <taxon>Rhodobacterales</taxon>
        <taxon>Roseobacteraceae</taxon>
        <taxon>Octadecabacter</taxon>
    </lineage>
</organism>
<keyword evidence="2" id="KW-1185">Reference proteome</keyword>
<dbReference type="AlphaFoldDB" id="M9RMS0"/>
<protein>
    <submittedName>
        <fullName evidence="1">Uncharacterized protein</fullName>
    </submittedName>
</protein>
<dbReference type="RefSeq" id="WP_015496880.1">
    <property type="nucleotide sequence ID" value="NC_020908.1"/>
</dbReference>
<gene>
    <name evidence="1" type="ORF">OA238_c39610</name>
</gene>
<dbReference type="KEGG" id="oar:OA238_c39610"/>
<evidence type="ECO:0000313" key="2">
    <source>
        <dbReference type="Proteomes" id="UP000004688"/>
    </source>
</evidence>
<reference evidence="1 2" key="1">
    <citation type="journal article" date="2013" name="PLoS ONE">
        <title>Poles Apart: Arctic and Antarctic Octadecabacter strains Share High Genome Plasticity and a New Type of Xanthorhodopsin.</title>
        <authorList>
            <person name="Vollmers J."/>
            <person name="Voget S."/>
            <person name="Dietrich S."/>
            <person name="Gollnow K."/>
            <person name="Smits M."/>
            <person name="Meyer K."/>
            <person name="Brinkhoff T."/>
            <person name="Simon M."/>
            <person name="Daniel R."/>
        </authorList>
    </citation>
    <scope>NUCLEOTIDE SEQUENCE [LARGE SCALE GENOMIC DNA]</scope>
    <source>
        <strain evidence="1 2">238</strain>
    </source>
</reference>
<dbReference type="OrthoDB" id="7871471at2"/>
<dbReference type="eggNOG" id="ENOG502ZXD6">
    <property type="taxonomic scope" value="Bacteria"/>
</dbReference>
<proteinExistence type="predicted"/>
<dbReference type="STRING" id="391616.OA238_c39610"/>
<accession>M9RMS0</accession>